<feature type="transmembrane region" description="Helical" evidence="11">
    <location>
        <begin position="280"/>
        <end position="313"/>
    </location>
</feature>
<dbReference type="EMBL" id="FNAI01000002">
    <property type="protein sequence ID" value="SDD64653.1"/>
    <property type="molecule type" value="Genomic_DNA"/>
</dbReference>
<dbReference type="RefSeq" id="WP_091145627.1">
    <property type="nucleotide sequence ID" value="NZ_FNAI01000002.1"/>
</dbReference>
<keyword evidence="3 11" id="KW-1003">Cell membrane</keyword>
<comment type="similarity">
    <text evidence="11">Belongs to the HAK/KUP transporter (TC 2.A.72) family.</text>
</comment>
<dbReference type="AlphaFoldDB" id="A0A1G6WFZ7"/>
<evidence type="ECO:0000313" key="15">
    <source>
        <dbReference type="Proteomes" id="UP000199072"/>
    </source>
</evidence>
<comment type="catalytic activity">
    <reaction evidence="11">
        <text>K(+)(in) + H(+)(in) = K(+)(out) + H(+)(out)</text>
        <dbReference type="Rhea" id="RHEA:28490"/>
        <dbReference type="ChEBI" id="CHEBI:15378"/>
        <dbReference type="ChEBI" id="CHEBI:29103"/>
    </reaction>
</comment>
<dbReference type="GO" id="GO:0015293">
    <property type="term" value="F:symporter activity"/>
    <property type="evidence" value="ECO:0007669"/>
    <property type="project" value="UniProtKB-UniRule"/>
</dbReference>
<evidence type="ECO:0000256" key="3">
    <source>
        <dbReference type="ARBA" id="ARBA00022475"/>
    </source>
</evidence>
<feature type="transmembrane region" description="Helical" evidence="11">
    <location>
        <begin position="240"/>
        <end position="260"/>
    </location>
</feature>
<keyword evidence="4 11" id="KW-0633">Potassium transport</keyword>
<keyword evidence="5 11" id="KW-0812">Transmembrane</keyword>
<evidence type="ECO:0000256" key="8">
    <source>
        <dbReference type="ARBA" id="ARBA00022989"/>
    </source>
</evidence>
<organism evidence="14 15">
    <name type="scientific">Mucilaginibacter pineti</name>
    <dbReference type="NCBI Taxonomy" id="1391627"/>
    <lineage>
        <taxon>Bacteria</taxon>
        <taxon>Pseudomonadati</taxon>
        <taxon>Bacteroidota</taxon>
        <taxon>Sphingobacteriia</taxon>
        <taxon>Sphingobacteriales</taxon>
        <taxon>Sphingobacteriaceae</taxon>
        <taxon>Mucilaginibacter</taxon>
    </lineage>
</organism>
<evidence type="ECO:0000256" key="9">
    <source>
        <dbReference type="ARBA" id="ARBA00023065"/>
    </source>
</evidence>
<evidence type="ECO:0000256" key="2">
    <source>
        <dbReference type="ARBA" id="ARBA00022448"/>
    </source>
</evidence>
<dbReference type="InterPro" id="IPR053952">
    <property type="entry name" value="K_trans_C"/>
</dbReference>
<keyword evidence="2 11" id="KW-0813">Transport</keyword>
<evidence type="ECO:0000256" key="1">
    <source>
        <dbReference type="ARBA" id="ARBA00004141"/>
    </source>
</evidence>
<evidence type="ECO:0000256" key="11">
    <source>
        <dbReference type="HAMAP-Rule" id="MF_01522"/>
    </source>
</evidence>
<dbReference type="OrthoDB" id="9805577at2"/>
<feature type="transmembrane region" description="Helical" evidence="11">
    <location>
        <begin position="54"/>
        <end position="74"/>
    </location>
</feature>
<feature type="domain" description="K+ potassium transporter C-terminal" evidence="13">
    <location>
        <begin position="474"/>
        <end position="624"/>
    </location>
</feature>
<evidence type="ECO:0000259" key="13">
    <source>
        <dbReference type="Pfam" id="PF22776"/>
    </source>
</evidence>
<evidence type="ECO:0000256" key="5">
    <source>
        <dbReference type="ARBA" id="ARBA00022692"/>
    </source>
</evidence>
<feature type="transmembrane region" description="Helical" evidence="11">
    <location>
        <begin position="95"/>
        <end position="118"/>
    </location>
</feature>
<dbReference type="PANTHER" id="PTHR30540">
    <property type="entry name" value="OSMOTIC STRESS POTASSIUM TRANSPORTER"/>
    <property type="match status" value="1"/>
</dbReference>
<evidence type="ECO:0000313" key="14">
    <source>
        <dbReference type="EMBL" id="SDD64653.1"/>
    </source>
</evidence>
<proteinExistence type="inferred from homology"/>
<keyword evidence="6 11" id="KW-0769">Symport</keyword>
<feature type="transmembrane region" description="Helical" evidence="11">
    <location>
        <begin position="165"/>
        <end position="187"/>
    </location>
</feature>
<dbReference type="STRING" id="1391627.SAMN05216464_102166"/>
<protein>
    <recommendedName>
        <fullName evidence="11">Probable potassium transport system protein Kup</fullName>
    </recommendedName>
</protein>
<dbReference type="PANTHER" id="PTHR30540:SF83">
    <property type="entry name" value="K+ POTASSIUM TRANSPORTER"/>
    <property type="match status" value="1"/>
</dbReference>
<feature type="domain" description="K+ potassium transporter integral membrane" evidence="12">
    <location>
        <begin position="16"/>
        <end position="446"/>
    </location>
</feature>
<keyword evidence="8 11" id="KW-1133">Transmembrane helix</keyword>
<feature type="transmembrane region" description="Helical" evidence="11">
    <location>
        <begin position="333"/>
        <end position="355"/>
    </location>
</feature>
<feature type="transmembrane region" description="Helical" evidence="11">
    <location>
        <begin position="390"/>
        <end position="408"/>
    </location>
</feature>
<keyword evidence="9 11" id="KW-0406">Ion transport</keyword>
<dbReference type="Pfam" id="PF22776">
    <property type="entry name" value="K_trans_C"/>
    <property type="match status" value="1"/>
</dbReference>
<keyword evidence="7 11" id="KW-0630">Potassium</keyword>
<feature type="transmembrane region" description="Helical" evidence="11">
    <location>
        <begin position="361"/>
        <end position="378"/>
    </location>
</feature>
<dbReference type="GO" id="GO:0005886">
    <property type="term" value="C:plasma membrane"/>
    <property type="evidence" value="ECO:0007669"/>
    <property type="project" value="UniProtKB-SubCell"/>
</dbReference>
<evidence type="ECO:0000256" key="4">
    <source>
        <dbReference type="ARBA" id="ARBA00022538"/>
    </source>
</evidence>
<evidence type="ECO:0000256" key="7">
    <source>
        <dbReference type="ARBA" id="ARBA00022958"/>
    </source>
</evidence>
<gene>
    <name evidence="11" type="primary">kup</name>
    <name evidence="14" type="ORF">SAMN05216464_102166</name>
</gene>
<dbReference type="InterPro" id="IPR003855">
    <property type="entry name" value="K+_transporter"/>
</dbReference>
<feature type="transmembrane region" description="Helical" evidence="11">
    <location>
        <begin position="207"/>
        <end position="228"/>
    </location>
</feature>
<feature type="transmembrane region" description="Helical" evidence="11">
    <location>
        <begin position="414"/>
        <end position="435"/>
    </location>
</feature>
<evidence type="ECO:0000256" key="10">
    <source>
        <dbReference type="ARBA" id="ARBA00023136"/>
    </source>
</evidence>
<comment type="function">
    <text evidence="11">Transport of potassium into the cell. Likely operates as a K(+):H(+) symporter.</text>
</comment>
<evidence type="ECO:0000256" key="6">
    <source>
        <dbReference type="ARBA" id="ARBA00022847"/>
    </source>
</evidence>
<dbReference type="Pfam" id="PF02705">
    <property type="entry name" value="K_trans"/>
    <property type="match status" value="1"/>
</dbReference>
<evidence type="ECO:0000259" key="12">
    <source>
        <dbReference type="Pfam" id="PF02705"/>
    </source>
</evidence>
<feature type="transmembrane region" description="Helical" evidence="11">
    <location>
        <begin position="12"/>
        <end position="34"/>
    </location>
</feature>
<name>A0A1G6WFZ7_9SPHI</name>
<keyword evidence="10 11" id="KW-0472">Membrane</keyword>
<comment type="subcellular location">
    <subcellularLocation>
        <location evidence="11">Cell membrane</location>
        <topology evidence="11">Multi-pass membrane protein</topology>
    </subcellularLocation>
    <subcellularLocation>
        <location evidence="1">Membrane</location>
        <topology evidence="1">Multi-pass membrane protein</topology>
    </subcellularLocation>
</comment>
<dbReference type="Proteomes" id="UP000199072">
    <property type="component" value="Unassembled WGS sequence"/>
</dbReference>
<dbReference type="InterPro" id="IPR053951">
    <property type="entry name" value="K_trans_N"/>
</dbReference>
<dbReference type="HAMAP" id="MF_01522">
    <property type="entry name" value="Kup"/>
    <property type="match status" value="1"/>
</dbReference>
<accession>A0A1G6WFZ7</accession>
<keyword evidence="15" id="KW-1185">Reference proteome</keyword>
<reference evidence="14 15" key="1">
    <citation type="submission" date="2016-10" db="EMBL/GenBank/DDBJ databases">
        <authorList>
            <person name="de Groot N.N."/>
        </authorList>
    </citation>
    <scope>NUCLEOTIDE SEQUENCE [LARGE SCALE GENOMIC DNA]</scope>
    <source>
        <strain evidence="14 15">47C3B</strain>
    </source>
</reference>
<dbReference type="InterPro" id="IPR023051">
    <property type="entry name" value="Kup"/>
</dbReference>
<feature type="transmembrane region" description="Helical" evidence="11">
    <location>
        <begin position="138"/>
        <end position="158"/>
    </location>
</feature>
<sequence>MSNHKDLQKLTAAGLLISLGIIYGDIGTSPLYVFKAIVGQQRISETLILGGVSLIFWTLTLQTTLKYVVITLRADNKGEGGIFSLFSLVRRKAKWLIVPAVVGGCALLADGIITPPITISSAIEGLQTTFPHLPTVEIVMAIITGLFIIQQFGTSLVGKAFGPIMFIWFTMMGVLGISYIVLSPGIVRALNPYYAYELLRHSTSGNAFIVLGAVFLCTTGAEALYSDLGHCGKQNIRISWIYVKTCLILNYLGQAVWLLQRNNSIINLNVNNPFYKIMPDWFLIFGIGIATVAAVIASQALISGSFTLIAEAVRLNLWPKVKINYPSEQKGQLYVPSVNWLLWAGCLGVVIIFRHSDRMEAAYGLSITVAMLMTTILVSKFLQRKKVPSYMITAFLVIYLFIEGTFLAGNLVKFVHGGWFTLSIGFVLFTIMWTWHTARKIRNRYVKFVGIDDYYNIINELSADESVPKYASQLVYLTSANFNSEIESKIVYSILQKQPKRADVYWLVHVDVVDEPYKREYEVDFLVPNKLIRIDFKLGFRVEQQINLLFRKVVEDLVKKGEVDITSNYKSLNKHKIVGDFRFVVIEKVLSRSHNLSFYERFIMDFYVYLKKVSLSEERGFGLDLSFVTVEKVPLMLSIPDAVEIHRVN</sequence>
<dbReference type="GO" id="GO:0015079">
    <property type="term" value="F:potassium ion transmembrane transporter activity"/>
    <property type="evidence" value="ECO:0007669"/>
    <property type="project" value="UniProtKB-UniRule"/>
</dbReference>